<name>Q2SAM1_HAHCH</name>
<evidence type="ECO:0000313" key="2">
    <source>
        <dbReference type="EMBL" id="ABC32303.1"/>
    </source>
</evidence>
<keyword evidence="3" id="KW-1185">Reference proteome</keyword>
<dbReference type="Proteomes" id="UP000000238">
    <property type="component" value="Chromosome"/>
</dbReference>
<sequence length="33" mass="3461">MPTNAPNPDEENSASSPSSISVPLEWSAAVVLY</sequence>
<proteinExistence type="predicted"/>
<reference evidence="2 3" key="1">
    <citation type="journal article" date="2005" name="Nucleic Acids Res.">
        <title>Genomic blueprint of Hahella chejuensis, a marine microbe producing an algicidal agent.</title>
        <authorList>
            <person name="Jeong H."/>
            <person name="Yim J.H."/>
            <person name="Lee C."/>
            <person name="Choi S.-H."/>
            <person name="Park Y.K."/>
            <person name="Yoon S.H."/>
            <person name="Hur C.-G."/>
            <person name="Kang H.-Y."/>
            <person name="Kim D."/>
            <person name="Lee H.H."/>
            <person name="Park K.H."/>
            <person name="Park S.-H."/>
            <person name="Park H.-S."/>
            <person name="Lee H.K."/>
            <person name="Oh T.K."/>
            <person name="Kim J.F."/>
        </authorList>
    </citation>
    <scope>NUCLEOTIDE SEQUENCE [LARGE SCALE GENOMIC DNA]</scope>
    <source>
        <strain evidence="2 3">KCTC 2396</strain>
    </source>
</reference>
<accession>Q2SAM1</accession>
<dbReference type="EMBL" id="CP000155">
    <property type="protein sequence ID" value="ABC32303.1"/>
    <property type="molecule type" value="Genomic_DNA"/>
</dbReference>
<gene>
    <name evidence="2" type="ordered locus">HCH_05646</name>
</gene>
<evidence type="ECO:0000256" key="1">
    <source>
        <dbReference type="SAM" id="MobiDB-lite"/>
    </source>
</evidence>
<evidence type="ECO:0000313" key="3">
    <source>
        <dbReference type="Proteomes" id="UP000000238"/>
    </source>
</evidence>
<protein>
    <submittedName>
        <fullName evidence="2">Uncharacterized protein</fullName>
    </submittedName>
</protein>
<dbReference type="HOGENOM" id="CLU_3382144_0_0_6"/>
<dbReference type="AlphaFoldDB" id="Q2SAM1"/>
<feature type="region of interest" description="Disordered" evidence="1">
    <location>
        <begin position="1"/>
        <end position="20"/>
    </location>
</feature>
<organism evidence="2 3">
    <name type="scientific">Hahella chejuensis (strain KCTC 2396)</name>
    <dbReference type="NCBI Taxonomy" id="349521"/>
    <lineage>
        <taxon>Bacteria</taxon>
        <taxon>Pseudomonadati</taxon>
        <taxon>Pseudomonadota</taxon>
        <taxon>Gammaproteobacteria</taxon>
        <taxon>Oceanospirillales</taxon>
        <taxon>Hahellaceae</taxon>
        <taxon>Hahella</taxon>
    </lineage>
</organism>
<dbReference type="KEGG" id="hch:HCH_05646"/>